<feature type="region of interest" description="Disordered" evidence="1">
    <location>
        <begin position="195"/>
        <end position="310"/>
    </location>
</feature>
<reference evidence="3" key="1">
    <citation type="submission" date="2023-07" db="EMBL/GenBank/DDBJ databases">
        <title>A chromosome-level genome assembly of Lolium multiflorum.</title>
        <authorList>
            <person name="Chen Y."/>
            <person name="Copetti D."/>
            <person name="Kolliker R."/>
            <person name="Studer B."/>
        </authorList>
    </citation>
    <scope>NUCLEOTIDE SEQUENCE</scope>
    <source>
        <strain evidence="3">02402/16</strain>
        <tissue evidence="3">Leaf</tissue>
    </source>
</reference>
<evidence type="ECO:0000259" key="2">
    <source>
        <dbReference type="Pfam" id="PF14392"/>
    </source>
</evidence>
<protein>
    <recommendedName>
        <fullName evidence="2">Zinc knuckle CX2CX4HX4C domain-containing protein</fullName>
    </recommendedName>
</protein>
<comment type="caution">
    <text evidence="3">The sequence shown here is derived from an EMBL/GenBank/DDBJ whole genome shotgun (WGS) entry which is preliminary data.</text>
</comment>
<dbReference type="InterPro" id="IPR025836">
    <property type="entry name" value="Zn_knuckle_CX2CX4HX4C"/>
</dbReference>
<feature type="compositionally biased region" description="Basic and acidic residues" evidence="1">
    <location>
        <begin position="247"/>
        <end position="257"/>
    </location>
</feature>
<gene>
    <name evidence="3" type="ORF">QYE76_019346</name>
</gene>
<organism evidence="3 4">
    <name type="scientific">Lolium multiflorum</name>
    <name type="common">Italian ryegrass</name>
    <name type="synonym">Lolium perenne subsp. multiflorum</name>
    <dbReference type="NCBI Taxonomy" id="4521"/>
    <lineage>
        <taxon>Eukaryota</taxon>
        <taxon>Viridiplantae</taxon>
        <taxon>Streptophyta</taxon>
        <taxon>Embryophyta</taxon>
        <taxon>Tracheophyta</taxon>
        <taxon>Spermatophyta</taxon>
        <taxon>Magnoliopsida</taxon>
        <taxon>Liliopsida</taxon>
        <taxon>Poales</taxon>
        <taxon>Poaceae</taxon>
        <taxon>BOP clade</taxon>
        <taxon>Pooideae</taxon>
        <taxon>Poodae</taxon>
        <taxon>Poeae</taxon>
        <taxon>Poeae Chloroplast Group 2 (Poeae type)</taxon>
        <taxon>Loliodinae</taxon>
        <taxon>Loliinae</taxon>
        <taxon>Lolium</taxon>
    </lineage>
</organism>
<evidence type="ECO:0000256" key="1">
    <source>
        <dbReference type="SAM" id="MobiDB-lite"/>
    </source>
</evidence>
<feature type="compositionally biased region" description="Basic and acidic residues" evidence="1">
    <location>
        <begin position="269"/>
        <end position="278"/>
    </location>
</feature>
<dbReference type="Proteomes" id="UP001231189">
    <property type="component" value="Unassembled WGS sequence"/>
</dbReference>
<dbReference type="PANTHER" id="PTHR31286">
    <property type="entry name" value="GLYCINE-RICH CELL WALL STRUCTURAL PROTEIN 1.8-LIKE"/>
    <property type="match status" value="1"/>
</dbReference>
<accession>A0AAD8R6C4</accession>
<dbReference type="PANTHER" id="PTHR31286:SF167">
    <property type="entry name" value="OS09G0268800 PROTEIN"/>
    <property type="match status" value="1"/>
</dbReference>
<sequence length="310" mass="34621">MDFAWGFAKKWNIRPVEENLFVLQVSCLGDWNRAMQDGPWIFRQQGVLLEPYDGIADPKSIKLNRLHAWVQVRGTPPLFRKEELVRDMAARIGDVLDVDLYALGASGTSFVRVRVKLDVFKPLTRFVGLHPEGSERMSFQVMYEKLPKFCDICGLFGHGDVECGDGVHAEADKQYGAWMTAPMEDWHPQTTGLRVRAPTREEYRGGGAPGRGGGRGGRGVMDSRKRPQGESPNAVEKEYPPGLQITDRAERVGDRNKPNVVKNLAQAFGEEKGSDDKGNPSPVKPDPKRMRKGGDHTEEAGPEEGRRQPQ</sequence>
<dbReference type="Pfam" id="PF14392">
    <property type="entry name" value="zf-CCHC_4"/>
    <property type="match status" value="1"/>
</dbReference>
<name>A0AAD8R6C4_LOLMU</name>
<dbReference type="InterPro" id="IPR040256">
    <property type="entry name" value="At4g02000-like"/>
</dbReference>
<feature type="compositionally biased region" description="Gly residues" evidence="1">
    <location>
        <begin position="205"/>
        <end position="219"/>
    </location>
</feature>
<evidence type="ECO:0000313" key="3">
    <source>
        <dbReference type="EMBL" id="KAK1613829.1"/>
    </source>
</evidence>
<feature type="domain" description="Zinc knuckle CX2CX4HX4C" evidence="2">
    <location>
        <begin position="117"/>
        <end position="163"/>
    </location>
</feature>
<dbReference type="EMBL" id="JAUUTY010000006">
    <property type="protein sequence ID" value="KAK1613829.1"/>
    <property type="molecule type" value="Genomic_DNA"/>
</dbReference>
<evidence type="ECO:0000313" key="4">
    <source>
        <dbReference type="Proteomes" id="UP001231189"/>
    </source>
</evidence>
<dbReference type="AlphaFoldDB" id="A0AAD8R6C4"/>
<feature type="compositionally biased region" description="Basic and acidic residues" evidence="1">
    <location>
        <begin position="285"/>
        <end position="310"/>
    </location>
</feature>
<keyword evidence="4" id="KW-1185">Reference proteome</keyword>
<proteinExistence type="predicted"/>